<sequence length="284" mass="33483">MEYCGNCNTKLGFTNTPNFGGGKFSDSYRLCLNCFSKLLKLDKSANTKKFTVEEVKEKLNKTNDIINRIEDQKVSENKTVELNFDAIPIENLLSQIQSIDNISEIEIWDNEASLHRKSISEFLEKLKFAKTQIDEEIKVSTGFNPIKNFFAKSKITNRNNGFLKQYENVSKTLENYYNQLEYWINISPNSLQELNEMKSELKEKKQLFAIRKKELNLFKKQAWANYRQNSAYVEFSSPKLRHFYRGLNIREREKNLNPYDEELDNITLQLIEIDKLILWLNKIK</sequence>
<accession>A0A2S4N435</accession>
<dbReference type="AlphaFoldDB" id="A0A2S4N435"/>
<gene>
    <name evidence="1" type="ORF">Q361_1911</name>
</gene>
<organism evidence="1 2">
    <name type="scientific">Flavobacterium croceum DSM 17960</name>
    <dbReference type="NCBI Taxonomy" id="1121886"/>
    <lineage>
        <taxon>Bacteria</taxon>
        <taxon>Pseudomonadati</taxon>
        <taxon>Bacteroidota</taxon>
        <taxon>Flavobacteriia</taxon>
        <taxon>Flavobacteriales</taxon>
        <taxon>Flavobacteriaceae</taxon>
        <taxon>Flavobacterium</taxon>
    </lineage>
</organism>
<evidence type="ECO:0000313" key="2">
    <source>
        <dbReference type="Proteomes" id="UP000237056"/>
    </source>
</evidence>
<keyword evidence="2" id="KW-1185">Reference proteome</keyword>
<name>A0A2S4N435_9FLAO</name>
<protein>
    <submittedName>
        <fullName evidence="1">Uncharacterized protein</fullName>
    </submittedName>
</protein>
<dbReference type="RefSeq" id="WP_103727258.1">
    <property type="nucleotide sequence ID" value="NZ_PQNY01000091.1"/>
</dbReference>
<dbReference type="EMBL" id="PQNY01000091">
    <property type="protein sequence ID" value="POS00504.1"/>
    <property type="molecule type" value="Genomic_DNA"/>
</dbReference>
<dbReference type="OrthoDB" id="9816361at2"/>
<dbReference type="Proteomes" id="UP000237056">
    <property type="component" value="Unassembled WGS sequence"/>
</dbReference>
<reference evidence="1 2" key="1">
    <citation type="submission" date="2018-01" db="EMBL/GenBank/DDBJ databases">
        <title>Genomic Encyclopedia of Type Strains, Phase I: the one thousand microbial genomes (KMG-I) project.</title>
        <authorList>
            <person name="Goeker M."/>
        </authorList>
    </citation>
    <scope>NUCLEOTIDE SEQUENCE [LARGE SCALE GENOMIC DNA]</scope>
    <source>
        <strain evidence="1 2">DSM 17960</strain>
    </source>
</reference>
<comment type="caution">
    <text evidence="1">The sequence shown here is derived from an EMBL/GenBank/DDBJ whole genome shotgun (WGS) entry which is preliminary data.</text>
</comment>
<evidence type="ECO:0000313" key="1">
    <source>
        <dbReference type="EMBL" id="POS00504.1"/>
    </source>
</evidence>
<proteinExistence type="predicted"/>